<comment type="caution">
    <text evidence="1">The sequence shown here is derived from an EMBL/GenBank/DDBJ whole genome shotgun (WGS) entry which is preliminary data.</text>
</comment>
<keyword evidence="2" id="KW-1185">Reference proteome</keyword>
<sequence>MASNQEATIPLKFWVDEEQNSIIVAEASGDFVDVLFSFLTLPLGTTIKLVSKNQPHQRLEIGCIDNLYQSVEKFNTNVFWNRICRQMLLSPRNPSESSCHRLKLKVDDIVPTKYFMCGYCLKGSELLLSTFVGASCYCGKLMSKEIKVLEESKEEGSWGTGVFVKGDAMFLIFDDLRVLNSSPGNTVQQLLQLGYKDFNKLKEMSVNVGMKEIFSILKQALTSKSPLSDVFLANRESKPALTSFSPDTGPSHHRCSLKLKIIVSKSQNRILFAEAEGDFVDILFSFLTIPLGSIINLMNGKLSLGSIDNLYTSVKDLNSSWFIGSAKNSLLNPRVPHQFGCTSQPIQVPEEDTPSYWYGTKVVNVNIKREVISKNENMLQDPVVMKIFEPRCSDGAREPAVGFMKRPCIFVVRDDLQVTPMTTNSSISFVQELHLPLDDFEEHSVEIKDSREALNLLTASLTSKAALTNSLFYLLKKRKKEICILGCIGWKEGRNEKKKDGKRKEIEAGK</sequence>
<reference evidence="1 2" key="1">
    <citation type="submission" date="2024-01" db="EMBL/GenBank/DDBJ databases">
        <title>The genomes of 5 underutilized Papilionoideae crops provide insights into root nodulation and disease resistanc.</title>
        <authorList>
            <person name="Jiang F."/>
        </authorList>
    </citation>
    <scope>NUCLEOTIDE SEQUENCE [LARGE SCALE GENOMIC DNA]</scope>
    <source>
        <strain evidence="1">JINMINGXINNONG_FW02</strain>
        <tissue evidence="1">Leaves</tissue>
    </source>
</reference>
<dbReference type="Pfam" id="PF05056">
    <property type="entry name" value="DUF674"/>
    <property type="match status" value="1"/>
</dbReference>
<name>A0AAN9NIC2_PHACN</name>
<dbReference type="PANTHER" id="PTHR33103">
    <property type="entry name" value="OS01G0153900 PROTEIN"/>
    <property type="match status" value="1"/>
</dbReference>
<dbReference type="AlphaFoldDB" id="A0AAN9NIC2"/>
<dbReference type="PANTHER" id="PTHR33103:SF93">
    <property type="entry name" value="DUF674 FAMILY PROTEIN"/>
    <property type="match status" value="1"/>
</dbReference>
<gene>
    <name evidence="1" type="ORF">VNO80_07264</name>
</gene>
<dbReference type="Proteomes" id="UP001374584">
    <property type="component" value="Unassembled WGS sequence"/>
</dbReference>
<accession>A0AAN9NIC2</accession>
<protein>
    <recommendedName>
        <fullName evidence="3">DUF674 family protein</fullName>
    </recommendedName>
</protein>
<evidence type="ECO:0000313" key="1">
    <source>
        <dbReference type="EMBL" id="KAK7373844.1"/>
    </source>
</evidence>
<dbReference type="EMBL" id="JAYMYR010000003">
    <property type="protein sequence ID" value="KAK7373844.1"/>
    <property type="molecule type" value="Genomic_DNA"/>
</dbReference>
<evidence type="ECO:0008006" key="3">
    <source>
        <dbReference type="Google" id="ProtNLM"/>
    </source>
</evidence>
<organism evidence="1 2">
    <name type="scientific">Phaseolus coccineus</name>
    <name type="common">Scarlet runner bean</name>
    <name type="synonym">Phaseolus multiflorus</name>
    <dbReference type="NCBI Taxonomy" id="3886"/>
    <lineage>
        <taxon>Eukaryota</taxon>
        <taxon>Viridiplantae</taxon>
        <taxon>Streptophyta</taxon>
        <taxon>Embryophyta</taxon>
        <taxon>Tracheophyta</taxon>
        <taxon>Spermatophyta</taxon>
        <taxon>Magnoliopsida</taxon>
        <taxon>eudicotyledons</taxon>
        <taxon>Gunneridae</taxon>
        <taxon>Pentapetalae</taxon>
        <taxon>rosids</taxon>
        <taxon>fabids</taxon>
        <taxon>Fabales</taxon>
        <taxon>Fabaceae</taxon>
        <taxon>Papilionoideae</taxon>
        <taxon>50 kb inversion clade</taxon>
        <taxon>NPAAA clade</taxon>
        <taxon>indigoferoid/millettioid clade</taxon>
        <taxon>Phaseoleae</taxon>
        <taxon>Phaseolus</taxon>
    </lineage>
</organism>
<evidence type="ECO:0000313" key="2">
    <source>
        <dbReference type="Proteomes" id="UP001374584"/>
    </source>
</evidence>
<proteinExistence type="predicted"/>
<dbReference type="InterPro" id="IPR007750">
    <property type="entry name" value="DUF674"/>
</dbReference>